<dbReference type="PANTHER" id="PTHR39461:SF1">
    <property type="entry name" value="LEA DOMAIN PROTEIN (AFU_ORTHOLOGUE AFUA_8G04920)"/>
    <property type="match status" value="1"/>
</dbReference>
<feature type="compositionally biased region" description="Basic and acidic residues" evidence="1">
    <location>
        <begin position="55"/>
        <end position="69"/>
    </location>
</feature>
<evidence type="ECO:0000313" key="4">
    <source>
        <dbReference type="Proteomes" id="UP001302126"/>
    </source>
</evidence>
<feature type="region of interest" description="Disordered" evidence="1">
    <location>
        <begin position="736"/>
        <end position="758"/>
    </location>
</feature>
<dbReference type="InterPro" id="IPR054256">
    <property type="entry name" value="DUF6987"/>
</dbReference>
<dbReference type="Pfam" id="PF22485">
    <property type="entry name" value="DUF6987"/>
    <property type="match status" value="1"/>
</dbReference>
<feature type="compositionally biased region" description="Basic and acidic residues" evidence="1">
    <location>
        <begin position="749"/>
        <end position="758"/>
    </location>
</feature>
<feature type="compositionally biased region" description="Basic and acidic residues" evidence="1">
    <location>
        <begin position="258"/>
        <end position="277"/>
    </location>
</feature>
<proteinExistence type="predicted"/>
<feature type="compositionally biased region" description="Low complexity" evidence="1">
    <location>
        <begin position="356"/>
        <end position="368"/>
    </location>
</feature>
<feature type="compositionally biased region" description="Polar residues" evidence="1">
    <location>
        <begin position="20"/>
        <end position="32"/>
    </location>
</feature>
<dbReference type="Proteomes" id="UP001302126">
    <property type="component" value="Unassembled WGS sequence"/>
</dbReference>
<dbReference type="PANTHER" id="PTHR39461">
    <property type="entry name" value="LEA DOMAIN PROTEIN (AFU_ORTHOLOGUE AFUA_8G04920)"/>
    <property type="match status" value="1"/>
</dbReference>
<dbReference type="EMBL" id="MU864356">
    <property type="protein sequence ID" value="KAK4191943.1"/>
    <property type="molecule type" value="Genomic_DNA"/>
</dbReference>
<feature type="region of interest" description="Disordered" evidence="1">
    <location>
        <begin position="671"/>
        <end position="692"/>
    </location>
</feature>
<sequence>MSDIAKKTLPPGSWPGGSKGATNQTADSTASAKSRPDNEPRSAPSPPADIFSRGGDSEKQDLDVPDEHGTTTTASDNFSDSGEYIHHDQAKPDDNKEPEEDKEKGSDVKYDKAEGEEQIQLQDNDKSEASEKSLKEVEPEPVSEKATPKASEAGEDVKEDAEGKKGTDTPASGASSKLTEEAKKAFDQASENQPTDEARESFLENAQGSEIPDRTKSATAPSEKPQEEDSQGVGNDIKQGEEQAVSEIQDKPSSAAPEETKSKAGEQTEEAAEKATDQADAATVDAPIPSVADDEKSEDKQSQIASEGPQQERSAGKPDSEQADEQQATVQEGEKPSQEEINQEDQLFHDQPPATDAQIEDQQSQQQDFGENQTQPEGQEGDGSTVAEQVDFSILKNGKVNKGGNVVSPDSNRVVGRVVSGILQYLVGKKVDENGDIWSDNGKVIGKAEPISDSERDEMTREPAPFESFPDATVDGNGMVVSNGEWVGKVSEGDPALLRGKQVDPDGDILDKGGNVIGKAVRWEPEPEEEPEPEAEVDKSILAGKRVNKAGNVVDSAGVIYGRVVEGDPKKMVGRMCDKKGNILSESGDVLGKADLVSEGEREGSKEGPFTELEGCTVAKDGTVVTPSGDIVGRLTKGEGKVLFGRAVDEDGDVLDKNGNVIGKAERWEPEAVEKSKNPMSGRKVNREGNVVDTDGNIVGKLTSGDLQKCAGKEIDDDGDVVDGKGTVIGHCSLLDDIPQEVEEESPEDKEKRETAERDKKLAVQMSVCIEQCLDKIRPITKMMVEKIDAAERQPEDERDEEQLVKEVRPLIEEGGRILEEAKGIIKGLDPDGRISANAKHKTAAREATPEEYHLADVLKDLTGDVTACIENCKKKLEGMPHAKKELNPLWGLLNEPLFQILAAVGLLLSGVLNLVGRLVSRIPIITSLTNEPMLIYCCATVERTRTRWSRRRPAWNPRSQPSPCGSWPGIFQREPQVW</sequence>
<protein>
    <recommendedName>
        <fullName evidence="2">DUF6987 domain-containing protein</fullName>
    </recommendedName>
</protein>
<dbReference type="InterPro" id="IPR022124">
    <property type="entry name" value="DUF3659"/>
</dbReference>
<feature type="compositionally biased region" description="Polar residues" evidence="1">
    <location>
        <begin position="302"/>
        <end position="313"/>
    </location>
</feature>
<gene>
    <name evidence="3" type="ORF">QBC35DRAFT_485160</name>
</gene>
<comment type="caution">
    <text evidence="3">The sequence shown here is derived from an EMBL/GenBank/DDBJ whole genome shotgun (WGS) entry which is preliminary data.</text>
</comment>
<feature type="compositionally biased region" description="Polar residues" evidence="1">
    <location>
        <begin position="70"/>
        <end position="80"/>
    </location>
</feature>
<feature type="compositionally biased region" description="Basic and acidic residues" evidence="1">
    <location>
        <begin position="83"/>
        <end position="115"/>
    </location>
</feature>
<name>A0AAN6X0S3_9PEZI</name>
<feature type="compositionally biased region" description="Acidic residues" evidence="1">
    <location>
        <begin position="738"/>
        <end position="748"/>
    </location>
</feature>
<feature type="region of interest" description="Disordered" evidence="1">
    <location>
        <begin position="450"/>
        <end position="477"/>
    </location>
</feature>
<reference evidence="3" key="2">
    <citation type="submission" date="2023-05" db="EMBL/GenBank/DDBJ databases">
        <authorList>
            <consortium name="Lawrence Berkeley National Laboratory"/>
            <person name="Steindorff A."/>
            <person name="Hensen N."/>
            <person name="Bonometti L."/>
            <person name="Westerberg I."/>
            <person name="Brannstrom I.O."/>
            <person name="Guillou S."/>
            <person name="Cros-Aarteil S."/>
            <person name="Calhoun S."/>
            <person name="Haridas S."/>
            <person name="Kuo A."/>
            <person name="Mondo S."/>
            <person name="Pangilinan J."/>
            <person name="Riley R."/>
            <person name="Labutti K."/>
            <person name="Andreopoulos B."/>
            <person name="Lipzen A."/>
            <person name="Chen C."/>
            <person name="Yanf M."/>
            <person name="Daum C."/>
            <person name="Ng V."/>
            <person name="Clum A."/>
            <person name="Ohm R."/>
            <person name="Martin F."/>
            <person name="Silar P."/>
            <person name="Natvig D."/>
            <person name="Lalanne C."/>
            <person name="Gautier V."/>
            <person name="Ament-Velasquez S.L."/>
            <person name="Kruys A."/>
            <person name="Hutchinson M.I."/>
            <person name="Powell A.J."/>
            <person name="Barry K."/>
            <person name="Miller A.N."/>
            <person name="Grigoriev I.V."/>
            <person name="Debuchy R."/>
            <person name="Gladieux P."/>
            <person name="Thoren M.H."/>
            <person name="Johannesson H."/>
        </authorList>
    </citation>
    <scope>NUCLEOTIDE SEQUENCE</scope>
    <source>
        <strain evidence="3">PSN309</strain>
    </source>
</reference>
<feature type="domain" description="DUF6987" evidence="2">
    <location>
        <begin position="751"/>
        <end position="923"/>
    </location>
</feature>
<reference evidence="3" key="1">
    <citation type="journal article" date="2023" name="Mol. Phylogenet. Evol.">
        <title>Genome-scale phylogeny and comparative genomics of the fungal order Sordariales.</title>
        <authorList>
            <person name="Hensen N."/>
            <person name="Bonometti L."/>
            <person name="Westerberg I."/>
            <person name="Brannstrom I.O."/>
            <person name="Guillou S."/>
            <person name="Cros-Aarteil S."/>
            <person name="Calhoun S."/>
            <person name="Haridas S."/>
            <person name="Kuo A."/>
            <person name="Mondo S."/>
            <person name="Pangilinan J."/>
            <person name="Riley R."/>
            <person name="LaButti K."/>
            <person name="Andreopoulos B."/>
            <person name="Lipzen A."/>
            <person name="Chen C."/>
            <person name="Yan M."/>
            <person name="Daum C."/>
            <person name="Ng V."/>
            <person name="Clum A."/>
            <person name="Steindorff A."/>
            <person name="Ohm R.A."/>
            <person name="Martin F."/>
            <person name="Silar P."/>
            <person name="Natvig D.O."/>
            <person name="Lalanne C."/>
            <person name="Gautier V."/>
            <person name="Ament-Velasquez S.L."/>
            <person name="Kruys A."/>
            <person name="Hutchinson M.I."/>
            <person name="Powell A.J."/>
            <person name="Barry K."/>
            <person name="Miller A.N."/>
            <person name="Grigoriev I.V."/>
            <person name="Debuchy R."/>
            <person name="Gladieux P."/>
            <person name="Hiltunen Thoren M."/>
            <person name="Johannesson H."/>
        </authorList>
    </citation>
    <scope>NUCLEOTIDE SEQUENCE</scope>
    <source>
        <strain evidence="3">PSN309</strain>
    </source>
</reference>
<evidence type="ECO:0000313" key="3">
    <source>
        <dbReference type="EMBL" id="KAK4191943.1"/>
    </source>
</evidence>
<accession>A0AAN6X0S3</accession>
<feature type="compositionally biased region" description="Basic and acidic residues" evidence="1">
    <location>
        <begin position="123"/>
        <end position="147"/>
    </location>
</feature>
<organism evidence="3 4">
    <name type="scientific">Podospora australis</name>
    <dbReference type="NCBI Taxonomy" id="1536484"/>
    <lineage>
        <taxon>Eukaryota</taxon>
        <taxon>Fungi</taxon>
        <taxon>Dikarya</taxon>
        <taxon>Ascomycota</taxon>
        <taxon>Pezizomycotina</taxon>
        <taxon>Sordariomycetes</taxon>
        <taxon>Sordariomycetidae</taxon>
        <taxon>Sordariales</taxon>
        <taxon>Podosporaceae</taxon>
        <taxon>Podospora</taxon>
    </lineage>
</organism>
<dbReference type="AlphaFoldDB" id="A0AAN6X0S3"/>
<dbReference type="Pfam" id="PF12396">
    <property type="entry name" value="DUF3659"/>
    <property type="match status" value="5"/>
</dbReference>
<evidence type="ECO:0000259" key="2">
    <source>
        <dbReference type="Pfam" id="PF22485"/>
    </source>
</evidence>
<keyword evidence="4" id="KW-1185">Reference proteome</keyword>
<feature type="region of interest" description="Disordered" evidence="1">
    <location>
        <begin position="1"/>
        <end position="390"/>
    </location>
</feature>
<evidence type="ECO:0000256" key="1">
    <source>
        <dbReference type="SAM" id="MobiDB-lite"/>
    </source>
</evidence>